<feature type="region of interest" description="Disordered" evidence="1">
    <location>
        <begin position="1"/>
        <end position="43"/>
    </location>
</feature>
<reference evidence="2" key="1">
    <citation type="submission" date="2023-03" db="EMBL/GenBank/DDBJ databases">
        <title>Massive genome expansion in bonnet fungi (Mycena s.s.) driven by repeated elements and novel gene families across ecological guilds.</title>
        <authorList>
            <consortium name="Lawrence Berkeley National Laboratory"/>
            <person name="Harder C.B."/>
            <person name="Miyauchi S."/>
            <person name="Viragh M."/>
            <person name="Kuo A."/>
            <person name="Thoen E."/>
            <person name="Andreopoulos B."/>
            <person name="Lu D."/>
            <person name="Skrede I."/>
            <person name="Drula E."/>
            <person name="Henrissat B."/>
            <person name="Morin E."/>
            <person name="Kohler A."/>
            <person name="Barry K."/>
            <person name="LaButti K."/>
            <person name="Morin E."/>
            <person name="Salamov A."/>
            <person name="Lipzen A."/>
            <person name="Mereny Z."/>
            <person name="Hegedus B."/>
            <person name="Baldrian P."/>
            <person name="Stursova M."/>
            <person name="Weitz H."/>
            <person name="Taylor A."/>
            <person name="Grigoriev I.V."/>
            <person name="Nagy L.G."/>
            <person name="Martin F."/>
            <person name="Kauserud H."/>
        </authorList>
    </citation>
    <scope>NUCLEOTIDE SEQUENCE</scope>
    <source>
        <strain evidence="2">9144</strain>
    </source>
</reference>
<feature type="region of interest" description="Disordered" evidence="1">
    <location>
        <begin position="72"/>
        <end position="103"/>
    </location>
</feature>
<keyword evidence="3" id="KW-1185">Reference proteome</keyword>
<evidence type="ECO:0000313" key="3">
    <source>
        <dbReference type="Proteomes" id="UP001219525"/>
    </source>
</evidence>
<accession>A0AAD6V1J0</accession>
<dbReference type="AlphaFoldDB" id="A0AAD6V1J0"/>
<feature type="compositionally biased region" description="Basic residues" evidence="1">
    <location>
        <begin position="1"/>
        <end position="12"/>
    </location>
</feature>
<dbReference type="EMBL" id="JARJCW010000063">
    <property type="protein sequence ID" value="KAJ7200342.1"/>
    <property type="molecule type" value="Genomic_DNA"/>
</dbReference>
<sequence length="103" mass="11576">MPRTHTTRRTRSPARDPPQALASRNPPQPAALHAPRRTCLPRTQPAARALIARKSRRKCPDYRVRERLEGWSVGVTGGTSTYTQPRGPQEARSLVQASLRQEE</sequence>
<protein>
    <submittedName>
        <fullName evidence="2">Uncharacterized protein</fullName>
    </submittedName>
</protein>
<evidence type="ECO:0000313" key="2">
    <source>
        <dbReference type="EMBL" id="KAJ7200342.1"/>
    </source>
</evidence>
<comment type="caution">
    <text evidence="2">The sequence shown here is derived from an EMBL/GenBank/DDBJ whole genome shotgun (WGS) entry which is preliminary data.</text>
</comment>
<gene>
    <name evidence="2" type="ORF">GGX14DRAFT_572103</name>
</gene>
<organism evidence="2 3">
    <name type="scientific">Mycena pura</name>
    <dbReference type="NCBI Taxonomy" id="153505"/>
    <lineage>
        <taxon>Eukaryota</taxon>
        <taxon>Fungi</taxon>
        <taxon>Dikarya</taxon>
        <taxon>Basidiomycota</taxon>
        <taxon>Agaricomycotina</taxon>
        <taxon>Agaricomycetes</taxon>
        <taxon>Agaricomycetidae</taxon>
        <taxon>Agaricales</taxon>
        <taxon>Marasmiineae</taxon>
        <taxon>Mycenaceae</taxon>
        <taxon>Mycena</taxon>
    </lineage>
</organism>
<proteinExistence type="predicted"/>
<evidence type="ECO:0000256" key="1">
    <source>
        <dbReference type="SAM" id="MobiDB-lite"/>
    </source>
</evidence>
<feature type="compositionally biased region" description="Low complexity" evidence="1">
    <location>
        <begin position="72"/>
        <end position="81"/>
    </location>
</feature>
<name>A0AAD6V1J0_9AGAR</name>
<dbReference type="Proteomes" id="UP001219525">
    <property type="component" value="Unassembled WGS sequence"/>
</dbReference>